<accession>H6SRK5</accession>
<name>H6SRK5_PARPM</name>
<evidence type="ECO:0000256" key="3">
    <source>
        <dbReference type="ARBA" id="ARBA00023237"/>
    </source>
</evidence>
<reference evidence="6 7" key="1">
    <citation type="submission" date="2012-02" db="EMBL/GenBank/DDBJ databases">
        <title>Shotgun genome sequence of Phaeospirillum photometricum DSM 122.</title>
        <authorList>
            <person name="Duquesne K."/>
            <person name="Sturgis J."/>
        </authorList>
    </citation>
    <scope>NUCLEOTIDE SEQUENCE [LARGE SCALE GENOMIC DNA]</scope>
    <source>
        <strain evidence="7">DSM122</strain>
    </source>
</reference>
<dbReference type="HOGENOM" id="CLU_104933_0_2_5"/>
<feature type="chain" id="PRO_5003607165" evidence="4">
    <location>
        <begin position="24"/>
        <end position="162"/>
    </location>
</feature>
<gene>
    <name evidence="6" type="ORF">RSPPHO_00908</name>
</gene>
<proteinExistence type="predicted"/>
<keyword evidence="1 4" id="KW-0732">Signal</keyword>
<keyword evidence="3" id="KW-0998">Cell outer membrane</keyword>
<protein>
    <submittedName>
        <fullName evidence="6">SmpA/OmlA</fullName>
    </submittedName>
</protein>
<dbReference type="Gene3D" id="3.30.1450.10">
    <property type="match status" value="1"/>
</dbReference>
<dbReference type="STRING" id="1150469.RSPPHO_00908"/>
<sequence>MNRNNHTRRVHAMGRLTAGVLGAALVLGTAGCSHDINAHGNLPTEEAMGRLKVGEQTRADIQTILGTPSSTSLFGGETWYYISNQTAQVAFYAPEELRRQVIAVRFDDQGVLQGVDRLSREDGRVVEVVKRETPTRGTEANFFQEFLGNLGRVSASQMGNNN</sequence>
<dbReference type="AlphaFoldDB" id="H6SRK5"/>
<dbReference type="GO" id="GO:0051205">
    <property type="term" value="P:protein insertion into membrane"/>
    <property type="evidence" value="ECO:0007669"/>
    <property type="project" value="TreeGrafter"/>
</dbReference>
<dbReference type="InterPro" id="IPR007450">
    <property type="entry name" value="BamE_dom"/>
</dbReference>
<dbReference type="eggNOG" id="COG2913">
    <property type="taxonomic scope" value="Bacteria"/>
</dbReference>
<keyword evidence="2" id="KW-0472">Membrane</keyword>
<dbReference type="PATRIC" id="fig|1150469.3.peg.1043"/>
<evidence type="ECO:0000313" key="7">
    <source>
        <dbReference type="Proteomes" id="UP000033220"/>
    </source>
</evidence>
<evidence type="ECO:0000256" key="2">
    <source>
        <dbReference type="ARBA" id="ARBA00023136"/>
    </source>
</evidence>
<dbReference type="InterPro" id="IPR026592">
    <property type="entry name" value="BamE"/>
</dbReference>
<dbReference type="GO" id="GO:1990063">
    <property type="term" value="C:Bam protein complex"/>
    <property type="evidence" value="ECO:0007669"/>
    <property type="project" value="TreeGrafter"/>
</dbReference>
<dbReference type="KEGG" id="rpm:RSPPHO_00908"/>
<dbReference type="PANTHER" id="PTHR37482:SF1">
    <property type="entry name" value="OUTER MEMBRANE PROTEIN ASSEMBLY FACTOR BAME"/>
    <property type="match status" value="1"/>
</dbReference>
<dbReference type="GO" id="GO:0030674">
    <property type="term" value="F:protein-macromolecule adaptor activity"/>
    <property type="evidence" value="ECO:0007669"/>
    <property type="project" value="TreeGrafter"/>
</dbReference>
<dbReference type="Pfam" id="PF04355">
    <property type="entry name" value="BamE"/>
    <property type="match status" value="1"/>
</dbReference>
<dbReference type="EMBL" id="HE663493">
    <property type="protein sequence ID" value="CCG07534.1"/>
    <property type="molecule type" value="Genomic_DNA"/>
</dbReference>
<keyword evidence="7" id="KW-1185">Reference proteome</keyword>
<evidence type="ECO:0000256" key="4">
    <source>
        <dbReference type="SAM" id="SignalP"/>
    </source>
</evidence>
<dbReference type="GO" id="GO:0043165">
    <property type="term" value="P:Gram-negative-bacterium-type cell outer membrane assembly"/>
    <property type="evidence" value="ECO:0007669"/>
    <property type="project" value="TreeGrafter"/>
</dbReference>
<evidence type="ECO:0000259" key="5">
    <source>
        <dbReference type="Pfam" id="PF04355"/>
    </source>
</evidence>
<evidence type="ECO:0000256" key="1">
    <source>
        <dbReference type="ARBA" id="ARBA00022729"/>
    </source>
</evidence>
<organism evidence="6 7">
    <name type="scientific">Pararhodospirillum photometricum DSM 122</name>
    <dbReference type="NCBI Taxonomy" id="1150469"/>
    <lineage>
        <taxon>Bacteria</taxon>
        <taxon>Pseudomonadati</taxon>
        <taxon>Pseudomonadota</taxon>
        <taxon>Alphaproteobacteria</taxon>
        <taxon>Rhodospirillales</taxon>
        <taxon>Rhodospirillaceae</taxon>
        <taxon>Pararhodospirillum</taxon>
    </lineage>
</organism>
<evidence type="ECO:0000313" key="6">
    <source>
        <dbReference type="EMBL" id="CCG07534.1"/>
    </source>
</evidence>
<feature type="domain" description="Outer membrane protein assembly factor BamE" evidence="5">
    <location>
        <begin position="40"/>
        <end position="114"/>
    </location>
</feature>
<dbReference type="PANTHER" id="PTHR37482">
    <property type="entry name" value="OUTER MEMBRANE PROTEIN ASSEMBLY FACTOR BAME"/>
    <property type="match status" value="1"/>
</dbReference>
<feature type="signal peptide" evidence="4">
    <location>
        <begin position="1"/>
        <end position="23"/>
    </location>
</feature>
<dbReference type="Proteomes" id="UP000033220">
    <property type="component" value="Chromosome DSM 122"/>
</dbReference>
<dbReference type="PROSITE" id="PS51257">
    <property type="entry name" value="PROKAR_LIPOPROTEIN"/>
    <property type="match status" value="1"/>
</dbReference>
<dbReference type="InterPro" id="IPR037873">
    <property type="entry name" value="BamE-like"/>
</dbReference>